<keyword evidence="4" id="KW-0472">Membrane</keyword>
<comment type="caution">
    <text evidence="6">The sequence shown here is derived from an EMBL/GenBank/DDBJ whole genome shotgun (WGS) entry which is preliminary data.</text>
</comment>
<feature type="domain" description="Solute-binding protein family 5" evidence="5">
    <location>
        <begin position="128"/>
        <end position="528"/>
    </location>
</feature>
<dbReference type="InterPro" id="IPR039424">
    <property type="entry name" value="SBP_5"/>
</dbReference>
<evidence type="ECO:0000256" key="2">
    <source>
        <dbReference type="ARBA" id="ARBA00005695"/>
    </source>
</evidence>
<dbReference type="CDD" id="cd08497">
    <property type="entry name" value="MbnE-like"/>
    <property type="match status" value="1"/>
</dbReference>
<dbReference type="AlphaFoldDB" id="A0A368DMF3"/>
<feature type="non-terminal residue" evidence="6">
    <location>
        <position position="1"/>
    </location>
</feature>
<sequence length="618" mass="72068">PIKFNIINMSDNNRFYFRLKYKKMILKIIIFLLVFINFNISAPLANEKIIISSSISMHGDPLLNNNFEYLNYANPNSNIGGVFKMASLGTFDSTNPFIIKGRSAYGIRDYIFESLLSRDYSKPFTLRSLIAEEIHYPEDRTWIEFFINDKAQFSDGIKITPKDVLFSFNALKESGRPNHRSYYSRINEVLITSDKSIKFITNNKDDRELILIIGMMPILPEHIYGNERIKEAKLDTPIGSGPYIVSKIEQGRNITYEKNLAYWGNEVPINNGLHNFEVISVDYYLDDNSRFEAFKAGLFDFYQIWDPTRWNNIKKHKNVHSGKIKLLEIERKTPAGMLGLALNTRKPYLSNIDVRKALTILFDFNWINKSLYHNLYNRTEGFFDNSYLSSINQPISNLEKELLSDNLPSINENILNIKQYDFEKDKRIVLNKALKLFEKANYSIVDGQLINTITKEPFVLEFLITDKRQEKYAINYMKSLERIGIKLNIKMVDSTQYQKRKQNFDFDIIEHFWYSSLSPGNEQNFYWGSASASEIGSRNYPGITSKKIDSLIQKIVSVKKLDEFMYSVRALDRMLISGYYVIPLFHWPHQWVAVSESINYPEKVSLDGYKTNSWYIGD</sequence>
<evidence type="ECO:0000256" key="3">
    <source>
        <dbReference type="ARBA" id="ARBA00022729"/>
    </source>
</evidence>
<comment type="subcellular location">
    <subcellularLocation>
        <location evidence="1">Periplasm</location>
    </subcellularLocation>
</comment>
<dbReference type="PIRSF" id="PIRSF002741">
    <property type="entry name" value="MppA"/>
    <property type="match status" value="1"/>
</dbReference>
<keyword evidence="4" id="KW-0812">Transmembrane</keyword>
<name>A0A368DMF3_9PROT</name>
<protein>
    <submittedName>
        <fullName evidence="6">ABC transporter substrate-binding protein</fullName>
    </submittedName>
</protein>
<dbReference type="GO" id="GO:1904680">
    <property type="term" value="F:peptide transmembrane transporter activity"/>
    <property type="evidence" value="ECO:0007669"/>
    <property type="project" value="TreeGrafter"/>
</dbReference>
<evidence type="ECO:0000259" key="5">
    <source>
        <dbReference type="Pfam" id="PF00496"/>
    </source>
</evidence>
<dbReference type="PANTHER" id="PTHR30290:SF64">
    <property type="entry name" value="ABC TRANSPORTER PERIPLASMIC BINDING PROTEIN"/>
    <property type="match status" value="1"/>
</dbReference>
<dbReference type="GO" id="GO:0015833">
    <property type="term" value="P:peptide transport"/>
    <property type="evidence" value="ECO:0007669"/>
    <property type="project" value="TreeGrafter"/>
</dbReference>
<dbReference type="EMBL" id="QOQD01000014">
    <property type="protein sequence ID" value="RCL72453.1"/>
    <property type="molecule type" value="Genomic_DNA"/>
</dbReference>
<comment type="similarity">
    <text evidence="2">Belongs to the bacterial solute-binding protein 5 family.</text>
</comment>
<gene>
    <name evidence="6" type="ORF">DBW71_05350</name>
</gene>
<dbReference type="Pfam" id="PF00496">
    <property type="entry name" value="SBP_bac_5"/>
    <property type="match status" value="1"/>
</dbReference>
<evidence type="ECO:0000256" key="1">
    <source>
        <dbReference type="ARBA" id="ARBA00004418"/>
    </source>
</evidence>
<dbReference type="InterPro" id="IPR000914">
    <property type="entry name" value="SBP_5_dom"/>
</dbReference>
<dbReference type="Gene3D" id="3.40.190.10">
    <property type="entry name" value="Periplasmic binding protein-like II"/>
    <property type="match status" value="1"/>
</dbReference>
<accession>A0A368DMF3</accession>
<dbReference type="InterPro" id="IPR030678">
    <property type="entry name" value="Peptide/Ni-bd"/>
</dbReference>
<dbReference type="PANTHER" id="PTHR30290">
    <property type="entry name" value="PERIPLASMIC BINDING COMPONENT OF ABC TRANSPORTER"/>
    <property type="match status" value="1"/>
</dbReference>
<proteinExistence type="inferred from homology"/>
<evidence type="ECO:0000313" key="6">
    <source>
        <dbReference type="EMBL" id="RCL72453.1"/>
    </source>
</evidence>
<organism evidence="6 7">
    <name type="scientific">PS1 clade bacterium</name>
    <dbReference type="NCBI Taxonomy" id="2175152"/>
    <lineage>
        <taxon>Bacteria</taxon>
        <taxon>Pseudomonadati</taxon>
        <taxon>Pseudomonadota</taxon>
        <taxon>Alphaproteobacteria</taxon>
        <taxon>PS1 clade</taxon>
    </lineage>
</organism>
<dbReference type="Gene3D" id="3.10.105.10">
    <property type="entry name" value="Dipeptide-binding Protein, Domain 3"/>
    <property type="match status" value="1"/>
</dbReference>
<dbReference type="GO" id="GO:0043190">
    <property type="term" value="C:ATP-binding cassette (ABC) transporter complex"/>
    <property type="evidence" value="ECO:0007669"/>
    <property type="project" value="InterPro"/>
</dbReference>
<dbReference type="GO" id="GO:0030288">
    <property type="term" value="C:outer membrane-bounded periplasmic space"/>
    <property type="evidence" value="ECO:0007669"/>
    <property type="project" value="TreeGrafter"/>
</dbReference>
<dbReference type="Proteomes" id="UP000253570">
    <property type="component" value="Unassembled WGS sequence"/>
</dbReference>
<dbReference type="GO" id="GO:0042884">
    <property type="term" value="P:microcin transport"/>
    <property type="evidence" value="ECO:0007669"/>
    <property type="project" value="TreeGrafter"/>
</dbReference>
<keyword evidence="3" id="KW-0732">Signal</keyword>
<dbReference type="SUPFAM" id="SSF53850">
    <property type="entry name" value="Periplasmic binding protein-like II"/>
    <property type="match status" value="1"/>
</dbReference>
<evidence type="ECO:0000256" key="4">
    <source>
        <dbReference type="SAM" id="Phobius"/>
    </source>
</evidence>
<feature type="transmembrane region" description="Helical" evidence="4">
    <location>
        <begin position="24"/>
        <end position="45"/>
    </location>
</feature>
<keyword evidence="4" id="KW-1133">Transmembrane helix</keyword>
<reference evidence="6 7" key="1">
    <citation type="journal article" date="2018" name="Microbiome">
        <title>Fine metagenomic profile of the Mediterranean stratified and mixed water columns revealed by assembly and recruitment.</title>
        <authorList>
            <person name="Haro-Moreno J.M."/>
            <person name="Lopez-Perez M."/>
            <person name="De La Torre J.R."/>
            <person name="Picazo A."/>
            <person name="Camacho A."/>
            <person name="Rodriguez-Valera F."/>
        </authorList>
    </citation>
    <scope>NUCLEOTIDE SEQUENCE [LARGE SCALE GENOMIC DNA]</scope>
    <source>
        <strain evidence="6">MED-G57</strain>
    </source>
</reference>
<evidence type="ECO:0000313" key="7">
    <source>
        <dbReference type="Proteomes" id="UP000253570"/>
    </source>
</evidence>